<dbReference type="GO" id="GO:0016301">
    <property type="term" value="F:kinase activity"/>
    <property type="evidence" value="ECO:0007669"/>
    <property type="project" value="UniProtKB-KW"/>
</dbReference>
<evidence type="ECO:0000259" key="1">
    <source>
        <dbReference type="PROSITE" id="PS50052"/>
    </source>
</evidence>
<evidence type="ECO:0000313" key="3">
    <source>
        <dbReference type="Proteomes" id="UP000823891"/>
    </source>
</evidence>
<dbReference type="InterPro" id="IPR008145">
    <property type="entry name" value="GK/Ca_channel_bsu"/>
</dbReference>
<dbReference type="InterPro" id="IPR008144">
    <property type="entry name" value="Guanylate_kin-like_dom"/>
</dbReference>
<dbReference type="InterPro" id="IPR020590">
    <property type="entry name" value="Guanylate_kinase_CS"/>
</dbReference>
<dbReference type="SUPFAM" id="SSF52540">
    <property type="entry name" value="P-loop containing nucleoside triphosphate hydrolases"/>
    <property type="match status" value="1"/>
</dbReference>
<gene>
    <name evidence="2" type="ORF">H9761_18970</name>
</gene>
<evidence type="ECO:0000313" key="2">
    <source>
        <dbReference type="EMBL" id="HJC25747.1"/>
    </source>
</evidence>
<dbReference type="AlphaFoldDB" id="A0A9D2NHT3"/>
<keyword evidence="2" id="KW-0418">Kinase</keyword>
<dbReference type="PROSITE" id="PS50052">
    <property type="entry name" value="GUANYLATE_KINASE_2"/>
    <property type="match status" value="1"/>
</dbReference>
<dbReference type="EMBL" id="DWWS01000071">
    <property type="protein sequence ID" value="HJC25747.1"/>
    <property type="molecule type" value="Genomic_DNA"/>
</dbReference>
<dbReference type="Pfam" id="PF00625">
    <property type="entry name" value="Guanylate_kin"/>
    <property type="match status" value="1"/>
</dbReference>
<reference evidence="2" key="2">
    <citation type="submission" date="2021-04" db="EMBL/GenBank/DDBJ databases">
        <authorList>
            <person name="Gilroy R."/>
        </authorList>
    </citation>
    <scope>NUCLEOTIDE SEQUENCE</scope>
    <source>
        <strain evidence="2">USAMLcec2-132</strain>
    </source>
</reference>
<comment type="caution">
    <text evidence="2">The sequence shown here is derived from an EMBL/GenBank/DDBJ whole genome shotgun (WGS) entry which is preliminary data.</text>
</comment>
<name>A0A9D2NHT3_9FIRM</name>
<proteinExistence type="predicted"/>
<dbReference type="SMART" id="SM00072">
    <property type="entry name" value="GuKc"/>
    <property type="match status" value="1"/>
</dbReference>
<feature type="domain" description="Guanylate kinase-like" evidence="1">
    <location>
        <begin position="2"/>
        <end position="194"/>
    </location>
</feature>
<reference evidence="2" key="1">
    <citation type="journal article" date="2021" name="PeerJ">
        <title>Extensive microbial diversity within the chicken gut microbiome revealed by metagenomics and culture.</title>
        <authorList>
            <person name="Gilroy R."/>
            <person name="Ravi A."/>
            <person name="Getino M."/>
            <person name="Pursley I."/>
            <person name="Horton D.L."/>
            <person name="Alikhan N.F."/>
            <person name="Baker D."/>
            <person name="Gharbi K."/>
            <person name="Hall N."/>
            <person name="Watson M."/>
            <person name="Adriaenssens E.M."/>
            <person name="Foster-Nyarko E."/>
            <person name="Jarju S."/>
            <person name="Secka A."/>
            <person name="Antonio M."/>
            <person name="Oren A."/>
            <person name="Chaudhuri R.R."/>
            <person name="La Ragione R."/>
            <person name="Hildebrand F."/>
            <person name="Pallen M.J."/>
        </authorList>
    </citation>
    <scope>NUCLEOTIDE SEQUENCE</scope>
    <source>
        <strain evidence="2">USAMLcec2-132</strain>
    </source>
</reference>
<dbReference type="InterPro" id="IPR027417">
    <property type="entry name" value="P-loop_NTPase"/>
</dbReference>
<dbReference type="Gene3D" id="3.40.50.300">
    <property type="entry name" value="P-loop containing nucleotide triphosphate hydrolases"/>
    <property type="match status" value="1"/>
</dbReference>
<protein>
    <submittedName>
        <fullName evidence="2">Guanylate kinase</fullName>
    </submittedName>
</protein>
<dbReference type="Proteomes" id="UP000823891">
    <property type="component" value="Unassembled WGS sequence"/>
</dbReference>
<accession>A0A9D2NHT3</accession>
<organism evidence="2 3">
    <name type="scientific">Candidatus Eisenbergiella merdavium</name>
    <dbReference type="NCBI Taxonomy" id="2838551"/>
    <lineage>
        <taxon>Bacteria</taxon>
        <taxon>Bacillati</taxon>
        <taxon>Bacillota</taxon>
        <taxon>Clostridia</taxon>
        <taxon>Lachnospirales</taxon>
        <taxon>Lachnospiraceae</taxon>
        <taxon>Eisenbergiella</taxon>
    </lineage>
</organism>
<dbReference type="PROSITE" id="PS00856">
    <property type="entry name" value="GUANYLATE_KINASE_1"/>
    <property type="match status" value="1"/>
</dbReference>
<keyword evidence="2" id="KW-0808">Transferase</keyword>
<sequence length="201" mass="24076">MGKIFYIAGKSSSGKDTIYRRLLEEGVEQTPLFTAVPYTTRPMRDKEQNGREYFFTDEAGLDRLRRQGKVIEERKYMTWHGPWYYFTADDGQIDLRDRTYLMIGTLESFRAVRDYFGAERVRPVYIELDDGERLQRALNRERAQEQPRFEEMCRRFLADAEDFSEEKIREAGIDRRFYNGELEECLKRIKAYILDETKRRA</sequence>